<feature type="transmembrane region" description="Helical" evidence="1">
    <location>
        <begin position="100"/>
        <end position="121"/>
    </location>
</feature>
<evidence type="ECO:0000256" key="1">
    <source>
        <dbReference type="SAM" id="Phobius"/>
    </source>
</evidence>
<keyword evidence="4" id="KW-1185">Reference proteome</keyword>
<gene>
    <name evidence="3" type="ORF">AAGV33_13615</name>
</gene>
<dbReference type="RefSeq" id="WP_373392642.1">
    <property type="nucleotide sequence ID" value="NZ_JBCFQJ010000008.1"/>
</dbReference>
<evidence type="ECO:0000313" key="4">
    <source>
        <dbReference type="Proteomes" id="UP001574170"/>
    </source>
</evidence>
<dbReference type="PANTHER" id="PTHR34978">
    <property type="entry name" value="POSSIBLE SENSOR-TRANSDUCER PROTEIN BLAR"/>
    <property type="match status" value="1"/>
</dbReference>
<feature type="domain" description="Peptidase M56" evidence="2">
    <location>
        <begin position="157"/>
        <end position="267"/>
    </location>
</feature>
<name>A0ABV4TN09_9FLAO</name>
<keyword evidence="1" id="KW-0812">Transmembrane</keyword>
<feature type="transmembrane region" description="Helical" evidence="1">
    <location>
        <begin position="191"/>
        <end position="209"/>
    </location>
</feature>
<dbReference type="CDD" id="cd07341">
    <property type="entry name" value="M56_BlaR1_MecR1_like"/>
    <property type="match status" value="1"/>
</dbReference>
<sequence>MESGFIYLIKASGLIGLFYFAYFLLLRKETFFSGNRWFLLLGLITSSVLPLFFITKIIWVEPTTDSLNLSDIHRVISATAIENITTNKTSITNNGFEINYYWVLEIVYSIGILALLIKFAFEFYTLRKIIKDKTIHKQANFNFINVTENIAPFSYFNYIVYNSSLYTTIELENILEHEKVHSEQKHSVDVLISRLFCVIFWFNPFIWLYKKAIAQNLEFIADKETAKKITDKKAYQYTLLKITTEKNCVALTNHFYQSLIKKRIIMLNKNESNKRNSWKYAIVLPILGAFLFFFQIKVVAQEKVTSTEIKESQSNKAEIKTIKNENDSNALSKEKKNNIIVKKDIEKTDVSTDENPALWTMREGKPFYYWRKEFYIDGVKSTYLEYRDLDINTIEVNTKFSNKQVRVTTKKTDLLQSPIVNEEGKEQKGKNGSVIGYEDGNGKSSYYFDFDKALVILDGKDSDYTTLLKNKDKKLNCVYFCPFKAIPHDESKKAILAEYGEKARNGVIIVETQDYYNKNN</sequence>
<evidence type="ECO:0000313" key="3">
    <source>
        <dbReference type="EMBL" id="MFA9195443.1"/>
    </source>
</evidence>
<organism evidence="3 4">
    <name type="scientific">Flavobacterium magnesitis</name>
    <dbReference type="NCBI Taxonomy" id="3138077"/>
    <lineage>
        <taxon>Bacteria</taxon>
        <taxon>Pseudomonadati</taxon>
        <taxon>Bacteroidota</taxon>
        <taxon>Flavobacteriia</taxon>
        <taxon>Flavobacteriales</taxon>
        <taxon>Flavobacteriaceae</taxon>
        <taxon>Flavobacterium</taxon>
    </lineage>
</organism>
<reference evidence="3 4" key="1">
    <citation type="submission" date="2024-04" db="EMBL/GenBank/DDBJ databases">
        <title>New Clade of Flavobacterium.</title>
        <authorList>
            <person name="Matos L."/>
            <person name="Proenca D.N."/>
            <person name="Fransisco R.M."/>
            <person name="Chung A.P."/>
            <person name="Maccario L."/>
            <person name="Sorensen S.J."/>
            <person name="Morais P.V."/>
        </authorList>
    </citation>
    <scope>NUCLEOTIDE SEQUENCE [LARGE SCALE GENOMIC DNA]</scope>
    <source>
        <strain evidence="3 4">FBOR7N2.3</strain>
    </source>
</reference>
<proteinExistence type="predicted"/>
<comment type="caution">
    <text evidence="3">The sequence shown here is derived from an EMBL/GenBank/DDBJ whole genome shotgun (WGS) entry which is preliminary data.</text>
</comment>
<dbReference type="Pfam" id="PF05569">
    <property type="entry name" value="Peptidase_M56"/>
    <property type="match status" value="1"/>
</dbReference>
<feature type="transmembrane region" description="Helical" evidence="1">
    <location>
        <begin position="6"/>
        <end position="25"/>
    </location>
</feature>
<dbReference type="InterPro" id="IPR008756">
    <property type="entry name" value="Peptidase_M56"/>
</dbReference>
<keyword evidence="1" id="KW-0472">Membrane</keyword>
<keyword evidence="1" id="KW-1133">Transmembrane helix</keyword>
<accession>A0ABV4TN09</accession>
<evidence type="ECO:0000259" key="2">
    <source>
        <dbReference type="Pfam" id="PF05569"/>
    </source>
</evidence>
<dbReference type="Proteomes" id="UP001574170">
    <property type="component" value="Unassembled WGS sequence"/>
</dbReference>
<dbReference type="PANTHER" id="PTHR34978:SF3">
    <property type="entry name" value="SLR0241 PROTEIN"/>
    <property type="match status" value="1"/>
</dbReference>
<dbReference type="InterPro" id="IPR052173">
    <property type="entry name" value="Beta-lactam_resp_regulator"/>
</dbReference>
<protein>
    <submittedName>
        <fullName evidence="3">M56 family metallopeptidase</fullName>
    </submittedName>
</protein>
<dbReference type="EMBL" id="JBCFQK010000023">
    <property type="protein sequence ID" value="MFA9195443.1"/>
    <property type="molecule type" value="Genomic_DNA"/>
</dbReference>
<feature type="transmembrane region" description="Helical" evidence="1">
    <location>
        <begin position="37"/>
        <end position="59"/>
    </location>
</feature>
<feature type="transmembrane region" description="Helical" evidence="1">
    <location>
        <begin position="280"/>
        <end position="300"/>
    </location>
</feature>